<dbReference type="SUPFAM" id="SSF50494">
    <property type="entry name" value="Trypsin-like serine proteases"/>
    <property type="match status" value="1"/>
</dbReference>
<name>A0A1I4WUA9_9GAMM</name>
<dbReference type="Proteomes" id="UP000198575">
    <property type="component" value="Unassembled WGS sequence"/>
</dbReference>
<organism evidence="12 13">
    <name type="scientific">Dokdonella immobilis</name>
    <dbReference type="NCBI Taxonomy" id="578942"/>
    <lineage>
        <taxon>Bacteria</taxon>
        <taxon>Pseudomonadati</taxon>
        <taxon>Pseudomonadota</taxon>
        <taxon>Gammaproteobacteria</taxon>
        <taxon>Lysobacterales</taxon>
        <taxon>Rhodanobacteraceae</taxon>
        <taxon>Dokdonella</taxon>
    </lineage>
</organism>
<dbReference type="Gene3D" id="2.40.10.120">
    <property type="match status" value="1"/>
</dbReference>
<evidence type="ECO:0000256" key="5">
    <source>
        <dbReference type="ARBA" id="ARBA00022737"/>
    </source>
</evidence>
<evidence type="ECO:0000256" key="3">
    <source>
        <dbReference type="ARBA" id="ARBA00022670"/>
    </source>
</evidence>
<keyword evidence="7" id="KW-0378">Hydrolase</keyword>
<keyword evidence="5" id="KW-0677">Repeat</keyword>
<dbReference type="AlphaFoldDB" id="A0A1I4WUA9"/>
<gene>
    <name evidence="12" type="ORF">SAMN05216289_1066</name>
</gene>
<feature type="domain" description="PDZ" evidence="11">
    <location>
        <begin position="257"/>
        <end position="348"/>
    </location>
</feature>
<comment type="subcellular location">
    <subcellularLocation>
        <location evidence="1">Periplasm</location>
    </subcellularLocation>
</comment>
<evidence type="ECO:0000256" key="8">
    <source>
        <dbReference type="ARBA" id="ARBA00022825"/>
    </source>
</evidence>
<dbReference type="PANTHER" id="PTHR22939">
    <property type="entry name" value="SERINE PROTEASE FAMILY S1C HTRA-RELATED"/>
    <property type="match status" value="1"/>
</dbReference>
<evidence type="ECO:0000313" key="12">
    <source>
        <dbReference type="EMBL" id="SFN16569.1"/>
    </source>
</evidence>
<accession>A0A1I4WUA9</accession>
<evidence type="ECO:0000256" key="2">
    <source>
        <dbReference type="ARBA" id="ARBA00010541"/>
    </source>
</evidence>
<comment type="similarity">
    <text evidence="2">Belongs to the peptidase S1C family.</text>
</comment>
<evidence type="ECO:0000256" key="6">
    <source>
        <dbReference type="ARBA" id="ARBA00022764"/>
    </source>
</evidence>
<dbReference type="NCBIfam" id="TIGR02037">
    <property type="entry name" value="degP_htrA_DO"/>
    <property type="match status" value="1"/>
</dbReference>
<feature type="domain" description="PDZ" evidence="11">
    <location>
        <begin position="354"/>
        <end position="449"/>
    </location>
</feature>
<feature type="active site" description="Charge relay system" evidence="9">
    <location>
        <position position="140"/>
    </location>
</feature>
<feature type="binding site" evidence="10">
    <location>
        <position position="110"/>
    </location>
    <ligand>
        <name>substrate</name>
    </ligand>
</feature>
<dbReference type="GO" id="GO:0042597">
    <property type="term" value="C:periplasmic space"/>
    <property type="evidence" value="ECO:0007669"/>
    <property type="project" value="UniProtKB-SubCell"/>
</dbReference>
<dbReference type="PRINTS" id="PR00834">
    <property type="entry name" value="PROTEASES2C"/>
</dbReference>
<evidence type="ECO:0000256" key="9">
    <source>
        <dbReference type="PIRSR" id="PIRSR611782-1"/>
    </source>
</evidence>
<dbReference type="Pfam" id="PF17820">
    <property type="entry name" value="PDZ_6"/>
    <property type="match status" value="1"/>
</dbReference>
<proteinExistence type="inferred from homology"/>
<reference evidence="12 13" key="1">
    <citation type="submission" date="2016-10" db="EMBL/GenBank/DDBJ databases">
        <authorList>
            <person name="de Groot N.N."/>
        </authorList>
    </citation>
    <scope>NUCLEOTIDE SEQUENCE [LARGE SCALE GENOMIC DNA]</scope>
    <source>
        <strain evidence="12 13">CGMCC 1.7659</strain>
    </source>
</reference>
<dbReference type="SUPFAM" id="SSF50156">
    <property type="entry name" value="PDZ domain-like"/>
    <property type="match status" value="2"/>
</dbReference>
<dbReference type="InterPro" id="IPR001478">
    <property type="entry name" value="PDZ"/>
</dbReference>
<dbReference type="PANTHER" id="PTHR22939:SF129">
    <property type="entry name" value="SERINE PROTEASE HTRA2, MITOCHONDRIAL"/>
    <property type="match status" value="1"/>
</dbReference>
<dbReference type="Gene3D" id="2.30.42.10">
    <property type="match status" value="2"/>
</dbReference>
<keyword evidence="8" id="KW-0720">Serine protease</keyword>
<evidence type="ECO:0000256" key="10">
    <source>
        <dbReference type="PIRSR" id="PIRSR611782-2"/>
    </source>
</evidence>
<keyword evidence="6" id="KW-0574">Periplasm</keyword>
<feature type="binding site" evidence="10">
    <location>
        <position position="140"/>
    </location>
    <ligand>
        <name>substrate</name>
    </ligand>
</feature>
<dbReference type="InterPro" id="IPR009003">
    <property type="entry name" value="Peptidase_S1_PA"/>
</dbReference>
<evidence type="ECO:0000259" key="11">
    <source>
        <dbReference type="PROSITE" id="PS50106"/>
    </source>
</evidence>
<keyword evidence="3 12" id="KW-0645">Protease</keyword>
<evidence type="ECO:0000256" key="4">
    <source>
        <dbReference type="ARBA" id="ARBA00022729"/>
    </source>
</evidence>
<dbReference type="InterPro" id="IPR041489">
    <property type="entry name" value="PDZ_6"/>
</dbReference>
<dbReference type="InterPro" id="IPR036034">
    <property type="entry name" value="PDZ_sf"/>
</dbReference>
<feature type="binding site" evidence="10">
    <location>
        <begin position="211"/>
        <end position="213"/>
    </location>
    <ligand>
        <name>substrate</name>
    </ligand>
</feature>
<dbReference type="PROSITE" id="PS50106">
    <property type="entry name" value="PDZ"/>
    <property type="match status" value="2"/>
</dbReference>
<dbReference type="EMBL" id="FOVF01000006">
    <property type="protein sequence ID" value="SFN16569.1"/>
    <property type="molecule type" value="Genomic_DNA"/>
</dbReference>
<sequence length="457" mass="47945">MPWKPASPTFLVSILALVLGLTTNLSLASLPPAVDGQPLPTLAPMIDRVTPAVVNINTKTRVQVRDPFFDDPVFRRFFNIPNQPRERVQQSLGSGVIVDAGKGYVLTNNHVTQGADDIDVTLHDNRTVKARVIGSDPDTDLTVLQIPADGLQAIPLARSKDLRVGDFVVAIGDPFGLGQTVTSGIVSALDRTGLSRGYQNFIQTDASINPGNSGGALVNLRGELVGINSMIFSPSGASVGIGFAIPSDLAANVMRQLVAYGEVRRGALGVDTQDITPEIAGLLGIDPGKGAVVTRVRNGSAAASAGLRPGDVITAVNGKAIGSGQELHNIEGLTPVGTVLSIDLQREGKLINVALTLNASASTSLRGTDLDARLAGVVLSDLSDSQRRPGLSGSIAKSVERSSRAYASGLRPGDVIVGINQRDIEDTGELADLLQRTPRQLLLTVVRGQSVFYLLLK</sequence>
<dbReference type="FunFam" id="2.40.10.10:FF:000001">
    <property type="entry name" value="Periplasmic serine protease DegS"/>
    <property type="match status" value="1"/>
</dbReference>
<feature type="active site" description="Charge relay system" evidence="9">
    <location>
        <position position="110"/>
    </location>
</feature>
<dbReference type="STRING" id="578942.SAMN05216289_1066"/>
<dbReference type="RefSeq" id="WP_175497937.1">
    <property type="nucleotide sequence ID" value="NZ_FOVF01000006.1"/>
</dbReference>
<dbReference type="GO" id="GO:0006515">
    <property type="term" value="P:protein quality control for misfolded or incompletely synthesized proteins"/>
    <property type="evidence" value="ECO:0007669"/>
    <property type="project" value="TreeGrafter"/>
</dbReference>
<dbReference type="GO" id="GO:0004252">
    <property type="term" value="F:serine-type endopeptidase activity"/>
    <property type="evidence" value="ECO:0007669"/>
    <property type="project" value="InterPro"/>
</dbReference>
<evidence type="ECO:0000313" key="13">
    <source>
        <dbReference type="Proteomes" id="UP000198575"/>
    </source>
</evidence>
<feature type="active site" description="Charge relay system" evidence="9">
    <location>
        <position position="213"/>
    </location>
</feature>
<keyword evidence="4" id="KW-0732">Signal</keyword>
<dbReference type="Pfam" id="PF13180">
    <property type="entry name" value="PDZ_2"/>
    <property type="match status" value="1"/>
</dbReference>
<dbReference type="SMART" id="SM00228">
    <property type="entry name" value="PDZ"/>
    <property type="match status" value="2"/>
</dbReference>
<dbReference type="InterPro" id="IPR001940">
    <property type="entry name" value="Peptidase_S1C"/>
</dbReference>
<dbReference type="InterPro" id="IPR011782">
    <property type="entry name" value="Pept_S1C_Do"/>
</dbReference>
<dbReference type="Pfam" id="PF13365">
    <property type="entry name" value="Trypsin_2"/>
    <property type="match status" value="1"/>
</dbReference>
<evidence type="ECO:0000256" key="1">
    <source>
        <dbReference type="ARBA" id="ARBA00004418"/>
    </source>
</evidence>
<protein>
    <submittedName>
        <fullName evidence="12">Serine protease DegQ</fullName>
    </submittedName>
</protein>
<evidence type="ECO:0000256" key="7">
    <source>
        <dbReference type="ARBA" id="ARBA00022801"/>
    </source>
</evidence>
<keyword evidence="13" id="KW-1185">Reference proteome</keyword>